<dbReference type="EMBL" id="QTSX02004281">
    <property type="protein sequence ID" value="KAJ9066696.1"/>
    <property type="molecule type" value="Genomic_DNA"/>
</dbReference>
<evidence type="ECO:0000313" key="2">
    <source>
        <dbReference type="Proteomes" id="UP001165960"/>
    </source>
</evidence>
<organism evidence="1 2">
    <name type="scientific">Entomophthora muscae</name>
    <dbReference type="NCBI Taxonomy" id="34485"/>
    <lineage>
        <taxon>Eukaryota</taxon>
        <taxon>Fungi</taxon>
        <taxon>Fungi incertae sedis</taxon>
        <taxon>Zoopagomycota</taxon>
        <taxon>Entomophthoromycotina</taxon>
        <taxon>Entomophthoromycetes</taxon>
        <taxon>Entomophthorales</taxon>
        <taxon>Entomophthoraceae</taxon>
        <taxon>Entomophthora</taxon>
    </lineage>
</organism>
<dbReference type="Proteomes" id="UP001165960">
    <property type="component" value="Unassembled WGS sequence"/>
</dbReference>
<accession>A0ACC2SWY0</accession>
<protein>
    <submittedName>
        <fullName evidence="1">Uncharacterized protein</fullName>
    </submittedName>
</protein>
<evidence type="ECO:0000313" key="1">
    <source>
        <dbReference type="EMBL" id="KAJ9066696.1"/>
    </source>
</evidence>
<sequence length="56" mass="5829">MLSHLQIVSMHITTLSSLKSQPPPSSHQMPVALAVSSISAPTLSVIGSSGFKTLAR</sequence>
<name>A0ACC2SWY0_9FUNG</name>
<comment type="caution">
    <text evidence="1">The sequence shown here is derived from an EMBL/GenBank/DDBJ whole genome shotgun (WGS) entry which is preliminary data.</text>
</comment>
<keyword evidence="2" id="KW-1185">Reference proteome</keyword>
<gene>
    <name evidence="1" type="ORF">DSO57_1007196</name>
</gene>
<reference evidence="1" key="1">
    <citation type="submission" date="2022-04" db="EMBL/GenBank/DDBJ databases">
        <title>Genome of the entomopathogenic fungus Entomophthora muscae.</title>
        <authorList>
            <person name="Elya C."/>
            <person name="Lovett B.R."/>
            <person name="Lee E."/>
            <person name="Macias A.M."/>
            <person name="Hajek A.E."/>
            <person name="De Bivort B.L."/>
            <person name="Kasson M.T."/>
            <person name="De Fine Licht H.H."/>
            <person name="Stajich J.E."/>
        </authorList>
    </citation>
    <scope>NUCLEOTIDE SEQUENCE</scope>
    <source>
        <strain evidence="1">Berkeley</strain>
    </source>
</reference>
<proteinExistence type="predicted"/>